<evidence type="ECO:0000256" key="7">
    <source>
        <dbReference type="ARBA" id="ARBA00020246"/>
    </source>
</evidence>
<dbReference type="PROSITE" id="PS50203">
    <property type="entry name" value="CALPAIN_CAT"/>
    <property type="match status" value="1"/>
</dbReference>
<dbReference type="FunFam" id="1.10.238.10:FF:000124">
    <property type="entry name" value="Calpain-1 catalytic subunit"/>
    <property type="match status" value="1"/>
</dbReference>
<evidence type="ECO:0000256" key="13">
    <source>
        <dbReference type="ARBA" id="ARBA00022801"/>
    </source>
</evidence>
<dbReference type="FunFam" id="3.90.70.10:FF:000001">
    <property type="entry name" value="Calpain-1 catalytic subunit"/>
    <property type="match status" value="1"/>
</dbReference>
<feature type="domain" description="EF-hand" evidence="21">
    <location>
        <begin position="605"/>
        <end position="640"/>
    </location>
</feature>
<proteinExistence type="inferred from homology"/>
<keyword evidence="13 19" id="KW-0378">Hydrolase</keyword>
<dbReference type="InterPro" id="IPR022683">
    <property type="entry name" value="Calpain_III"/>
</dbReference>
<evidence type="ECO:0000256" key="12">
    <source>
        <dbReference type="ARBA" id="ARBA00022737"/>
    </source>
</evidence>
<evidence type="ECO:0000256" key="2">
    <source>
        <dbReference type="ARBA" id="ARBA00001913"/>
    </source>
</evidence>
<evidence type="ECO:0000256" key="16">
    <source>
        <dbReference type="ARBA" id="ARBA00023136"/>
    </source>
</evidence>
<dbReference type="PROSITE" id="PS50222">
    <property type="entry name" value="EF_HAND_2"/>
    <property type="match status" value="1"/>
</dbReference>
<dbReference type="SMART" id="SM00720">
    <property type="entry name" value="calpain_III"/>
    <property type="match status" value="1"/>
</dbReference>
<dbReference type="InterPro" id="IPR038765">
    <property type="entry name" value="Papain-like_cys_pep_sf"/>
</dbReference>
<dbReference type="AlphaFoldDB" id="A0A8C9V9K1"/>
<evidence type="ECO:0000256" key="3">
    <source>
        <dbReference type="ARBA" id="ARBA00004236"/>
    </source>
</evidence>
<organism evidence="22 23">
    <name type="scientific">Scleropages formosus</name>
    <name type="common">Asian bonytongue</name>
    <name type="synonym">Osteoglossum formosum</name>
    <dbReference type="NCBI Taxonomy" id="113540"/>
    <lineage>
        <taxon>Eukaryota</taxon>
        <taxon>Metazoa</taxon>
        <taxon>Chordata</taxon>
        <taxon>Craniata</taxon>
        <taxon>Vertebrata</taxon>
        <taxon>Euteleostomi</taxon>
        <taxon>Actinopterygii</taxon>
        <taxon>Neopterygii</taxon>
        <taxon>Teleostei</taxon>
        <taxon>Osteoglossocephala</taxon>
        <taxon>Osteoglossomorpha</taxon>
        <taxon>Osteoglossiformes</taxon>
        <taxon>Osteoglossidae</taxon>
        <taxon>Scleropages</taxon>
    </lineage>
</organism>
<dbReference type="InterPro" id="IPR011992">
    <property type="entry name" value="EF-hand-dom_pair"/>
</dbReference>
<dbReference type="GeneTree" id="ENSGT00940000158672"/>
<reference evidence="22" key="2">
    <citation type="submission" date="2025-08" db="UniProtKB">
        <authorList>
            <consortium name="Ensembl"/>
        </authorList>
    </citation>
    <scope>IDENTIFICATION</scope>
</reference>
<feature type="active site" evidence="18 19">
    <location>
        <position position="265"/>
    </location>
</feature>
<dbReference type="GO" id="GO:0006508">
    <property type="term" value="P:proteolysis"/>
    <property type="evidence" value="ECO:0007669"/>
    <property type="project" value="UniProtKB-KW"/>
</dbReference>
<evidence type="ECO:0000256" key="18">
    <source>
        <dbReference type="PIRSR" id="PIRSR622684-1"/>
    </source>
</evidence>
<gene>
    <name evidence="22" type="primary">CAPN11</name>
    <name evidence="22" type="synonym">LOC108933741</name>
</gene>
<dbReference type="Pfam" id="PF01067">
    <property type="entry name" value="Calpain_III"/>
    <property type="match status" value="1"/>
</dbReference>
<dbReference type="FunFam" id="2.60.120.380:FF:000001">
    <property type="entry name" value="Calpain-1 catalytic subunit"/>
    <property type="match status" value="1"/>
</dbReference>
<comment type="subcellular location">
    <subcellularLocation>
        <location evidence="3">Cell membrane</location>
    </subcellularLocation>
    <subcellularLocation>
        <location evidence="4">Cytoplasm</location>
    </subcellularLocation>
</comment>
<sequence>MYQFGGISSRIHRDRLKAEGLGTKEQAVKFVNQDFEFLRQQCVESGRLFEDPCFPAEPHSLGFKELAPHSSKTRGVKWMRPTELVQDPQFILEGATRTDICQGALGDCWLLAAIASLTLNENVLHRVVPHGQSFKDNYAGIFHFQFWQFGEWVDVVIDDRLPVKDGELMFVHSAEGTEFWSALMEKAYAKINGSYEALSGGSTTEGFEDFTGGVSEMYELRNAPRDLYRIIAKALERGSLLGCSIDITSAFDMEAVTFKKLVKGHAYSVTGLNQVNYRGRMEKLIRIRNPWGQVEWTGAWSDNSSEWNSIEPSEREKMCCRREDGEFWMSFSDFLRQFSRLEICNLTADTLSKNTTSFWNTVKFDGTWRRGSTAGGCRNHPNTFWINPQFKITLLEEDDDPEDNDVACSFLVALMQKDRRRYRKQGQDMHTIGFAIYEVPEEFKGCQGLHLKKDFFLKHSSCARSETFINLREVSARLHLPPGEYLVVPSTFEPNKEADFVLRVFTEKMAESQELDDEVVANIEDEELSEGDIDSSFRRMFAQLSGEDMEISVHELRTILNRVISKHNDLKTDGFSLESCRGMISLMDKDGSARLGLVEFQILWNKIRKWLGVFREFDLDKSGSMSSYEMRLALGSAGFKLNNKLNQVLVARYAENDSIDFDNFVCCLVKLESMFRYFKELEKDGNGMAEMNISEWLYLTMCG</sequence>
<keyword evidence="14 19" id="KW-0788">Thiol protease</keyword>
<evidence type="ECO:0000256" key="5">
    <source>
        <dbReference type="ARBA" id="ARBA00007623"/>
    </source>
</evidence>
<evidence type="ECO:0000256" key="14">
    <source>
        <dbReference type="ARBA" id="ARBA00022807"/>
    </source>
</evidence>
<dbReference type="Gene3D" id="3.90.70.10">
    <property type="entry name" value="Cysteine proteinases"/>
    <property type="match status" value="1"/>
</dbReference>
<dbReference type="PANTHER" id="PTHR10183:SF322">
    <property type="entry name" value="CALPAIN-11"/>
    <property type="match status" value="1"/>
</dbReference>
<keyword evidence="15" id="KW-0106">Calcium</keyword>
<dbReference type="SUPFAM" id="SSF47473">
    <property type="entry name" value="EF-hand"/>
    <property type="match status" value="1"/>
</dbReference>
<keyword evidence="11" id="KW-0479">Metal-binding</keyword>
<evidence type="ECO:0000259" key="21">
    <source>
        <dbReference type="PROSITE" id="PS50222"/>
    </source>
</evidence>
<comment type="cofactor">
    <cofactor evidence="2">
        <name>Ca(2+)</name>
        <dbReference type="ChEBI" id="CHEBI:29108"/>
    </cofactor>
</comment>
<dbReference type="InterPro" id="IPR018247">
    <property type="entry name" value="EF_Hand_1_Ca_BS"/>
</dbReference>
<evidence type="ECO:0000256" key="15">
    <source>
        <dbReference type="ARBA" id="ARBA00022837"/>
    </source>
</evidence>
<evidence type="ECO:0000313" key="23">
    <source>
        <dbReference type="Proteomes" id="UP000694397"/>
    </source>
</evidence>
<evidence type="ECO:0000256" key="8">
    <source>
        <dbReference type="ARBA" id="ARBA00022475"/>
    </source>
</evidence>
<feature type="domain" description="Calpain catalytic" evidence="20">
    <location>
        <begin position="48"/>
        <end position="347"/>
    </location>
</feature>
<evidence type="ECO:0000259" key="20">
    <source>
        <dbReference type="PROSITE" id="PS50203"/>
    </source>
</evidence>
<dbReference type="EC" id="3.4.22.52" evidence="6"/>
<evidence type="ECO:0000256" key="6">
    <source>
        <dbReference type="ARBA" id="ARBA00012482"/>
    </source>
</evidence>
<evidence type="ECO:0000256" key="1">
    <source>
        <dbReference type="ARBA" id="ARBA00001208"/>
    </source>
</evidence>
<dbReference type="SMART" id="SM00230">
    <property type="entry name" value="CysPc"/>
    <property type="match status" value="1"/>
</dbReference>
<dbReference type="InterPro" id="IPR001300">
    <property type="entry name" value="Peptidase_C2_calpain_cat"/>
</dbReference>
<dbReference type="Ensembl" id="ENSSFOT00015035898.2">
    <property type="protein sequence ID" value="ENSSFOP00015035510.2"/>
    <property type="gene ID" value="ENSSFOG00015022628.2"/>
</dbReference>
<evidence type="ECO:0000313" key="22">
    <source>
        <dbReference type="Ensembl" id="ENSSFOP00015035510.2"/>
    </source>
</evidence>
<dbReference type="Gene3D" id="2.60.120.380">
    <property type="match status" value="1"/>
</dbReference>
<keyword evidence="16" id="KW-0472">Membrane</keyword>
<dbReference type="Gene3D" id="1.10.238.10">
    <property type="entry name" value="EF-hand"/>
    <property type="match status" value="1"/>
</dbReference>
<keyword evidence="23" id="KW-1185">Reference proteome</keyword>
<dbReference type="CDD" id="cd00044">
    <property type="entry name" value="CysPc"/>
    <property type="match status" value="1"/>
</dbReference>
<keyword evidence="10 19" id="KW-0645">Protease</keyword>
<evidence type="ECO:0000256" key="17">
    <source>
        <dbReference type="ARBA" id="ARBA00032619"/>
    </source>
</evidence>
<reference evidence="22 23" key="1">
    <citation type="submission" date="2019-04" db="EMBL/GenBank/DDBJ databases">
        <authorList>
            <consortium name="Wellcome Sanger Institute Data Sharing"/>
        </authorList>
    </citation>
    <scope>NUCLEOTIDE SEQUENCE [LARGE SCALE GENOMIC DNA]</scope>
</reference>
<comment type="similarity">
    <text evidence="5">Belongs to the peptidase C2 family.</text>
</comment>
<dbReference type="GO" id="GO:0005509">
    <property type="term" value="F:calcium ion binding"/>
    <property type="evidence" value="ECO:0007669"/>
    <property type="project" value="InterPro"/>
</dbReference>
<dbReference type="SUPFAM" id="SSF54001">
    <property type="entry name" value="Cysteine proteinases"/>
    <property type="match status" value="1"/>
</dbReference>
<dbReference type="InterPro" id="IPR002048">
    <property type="entry name" value="EF_hand_dom"/>
</dbReference>
<reference evidence="22" key="3">
    <citation type="submission" date="2025-09" db="UniProtKB">
        <authorList>
            <consortium name="Ensembl"/>
        </authorList>
    </citation>
    <scope>IDENTIFICATION</scope>
</reference>
<keyword evidence="9" id="KW-0963">Cytoplasm</keyword>
<dbReference type="GO" id="GO:0005886">
    <property type="term" value="C:plasma membrane"/>
    <property type="evidence" value="ECO:0007669"/>
    <property type="project" value="UniProtKB-SubCell"/>
</dbReference>
<dbReference type="Proteomes" id="UP000694397">
    <property type="component" value="Chromosome 16"/>
</dbReference>
<dbReference type="PROSITE" id="PS00018">
    <property type="entry name" value="EF_HAND_1"/>
    <property type="match status" value="1"/>
</dbReference>
<evidence type="ECO:0000256" key="11">
    <source>
        <dbReference type="ARBA" id="ARBA00022723"/>
    </source>
</evidence>
<keyword evidence="12" id="KW-0677">Repeat</keyword>
<name>A0A8C9V9K1_SCLFO</name>
<dbReference type="PROSITE" id="PS00139">
    <property type="entry name" value="THIOL_PROTEASE_CYS"/>
    <property type="match status" value="1"/>
</dbReference>
<dbReference type="InterPro" id="IPR022684">
    <property type="entry name" value="Calpain_cysteine_protease"/>
</dbReference>
<comment type="catalytic activity">
    <reaction evidence="1">
        <text>Broad endopeptidase specificity.</text>
        <dbReference type="EC" id="3.4.22.52"/>
    </reaction>
</comment>
<dbReference type="SUPFAM" id="SSF49758">
    <property type="entry name" value="Calpain large subunit, middle domain (domain III)"/>
    <property type="match status" value="1"/>
</dbReference>
<evidence type="ECO:0000256" key="10">
    <source>
        <dbReference type="ARBA" id="ARBA00022670"/>
    </source>
</evidence>
<evidence type="ECO:0000256" key="4">
    <source>
        <dbReference type="ARBA" id="ARBA00004496"/>
    </source>
</evidence>
<feature type="active site" evidence="18 19">
    <location>
        <position position="289"/>
    </location>
</feature>
<dbReference type="PRINTS" id="PR00704">
    <property type="entry name" value="CALPAIN"/>
</dbReference>
<dbReference type="InterPro" id="IPR022682">
    <property type="entry name" value="Calpain_domain_III"/>
</dbReference>
<feature type="active site" evidence="18 19">
    <location>
        <position position="108"/>
    </location>
</feature>
<evidence type="ECO:0000256" key="19">
    <source>
        <dbReference type="PROSITE-ProRule" id="PRU00239"/>
    </source>
</evidence>
<dbReference type="GO" id="GO:0004198">
    <property type="term" value="F:calcium-dependent cysteine-type endopeptidase activity"/>
    <property type="evidence" value="ECO:0007669"/>
    <property type="project" value="UniProtKB-EC"/>
</dbReference>
<dbReference type="KEGG" id="sfm:108933741"/>
<dbReference type="PANTHER" id="PTHR10183">
    <property type="entry name" value="CALPAIN"/>
    <property type="match status" value="1"/>
</dbReference>
<protein>
    <recommendedName>
        <fullName evidence="7">Calpain-1 catalytic subunit</fullName>
        <ecNumber evidence="6">3.4.22.52</ecNumber>
    </recommendedName>
    <alternativeName>
        <fullName evidence="17">Calpain-1 large subunit</fullName>
    </alternativeName>
</protein>
<dbReference type="CDD" id="cd00214">
    <property type="entry name" value="Calpain_III"/>
    <property type="match status" value="1"/>
</dbReference>
<dbReference type="InterPro" id="IPR033883">
    <property type="entry name" value="C2_III"/>
</dbReference>
<dbReference type="Pfam" id="PF00648">
    <property type="entry name" value="Peptidase_C2"/>
    <property type="match status" value="1"/>
</dbReference>
<keyword evidence="8" id="KW-1003">Cell membrane</keyword>
<dbReference type="GO" id="GO:0005737">
    <property type="term" value="C:cytoplasm"/>
    <property type="evidence" value="ECO:0007669"/>
    <property type="project" value="UniProtKB-SubCell"/>
</dbReference>
<dbReference type="InterPro" id="IPR000169">
    <property type="entry name" value="Pept_cys_AS"/>
</dbReference>
<evidence type="ECO:0000256" key="9">
    <source>
        <dbReference type="ARBA" id="ARBA00022490"/>
    </source>
</evidence>
<accession>A0A8C9V9K1</accession>
<dbReference type="InterPro" id="IPR036213">
    <property type="entry name" value="Calpain_III_sf"/>
</dbReference>